<sequence length="350" mass="38164">MPTAPVNEKGAVVYYEDTGAPEGRDDYLTLVLVHGLSFHGAVFSKMVPYAAAHNVRIVRMNLRDYPGATPFSPEELAALSSDDVTQQTAATKAHGDETAAFLEYFVKKHIIPKIVDADGTRTGGLALVTWSMSNILAFSFLGNARWFPLETSSFLEQYVRAVVLYDPSISSLGLPPAEGVYSPLRDRSLSLDEGGAQFIPWVSNYFEAIPDLASATPAVLAARRTAAKAPTVARMSPAELEALLDRGALMRSSAALFRVARAVLHANFRRALLDTAGVWPRVKVLLVWCDESMHDCLWAAKTIVAFARAPREDGDVGTRREVEVEKLAGANHFPHWDMPEAVVQLLAAKV</sequence>
<dbReference type="SUPFAM" id="SSF53474">
    <property type="entry name" value="alpha/beta-Hydrolases"/>
    <property type="match status" value="1"/>
</dbReference>
<dbReference type="Proteomes" id="UP000053257">
    <property type="component" value="Unassembled WGS sequence"/>
</dbReference>
<dbReference type="InterPro" id="IPR029058">
    <property type="entry name" value="AB_hydrolase_fold"/>
</dbReference>
<dbReference type="AlphaFoldDB" id="A0A0C3PEK2"/>
<dbReference type="OrthoDB" id="5311491at2759"/>
<dbReference type="HOGENOM" id="CLU_045014_0_0_1"/>
<name>A0A0C3PEK2_PHLG1</name>
<dbReference type="Pfam" id="PF12697">
    <property type="entry name" value="Abhydrolase_6"/>
    <property type="match status" value="1"/>
</dbReference>
<protein>
    <recommendedName>
        <fullName evidence="1">AB hydrolase-1 domain-containing protein</fullName>
    </recommendedName>
</protein>
<evidence type="ECO:0000313" key="3">
    <source>
        <dbReference type="Proteomes" id="UP000053257"/>
    </source>
</evidence>
<evidence type="ECO:0000313" key="2">
    <source>
        <dbReference type="EMBL" id="KIP03868.1"/>
    </source>
</evidence>
<reference evidence="2 3" key="1">
    <citation type="journal article" date="2014" name="PLoS Genet.">
        <title>Analysis of the Phlebiopsis gigantea genome, transcriptome and secretome provides insight into its pioneer colonization strategies of wood.</title>
        <authorList>
            <person name="Hori C."/>
            <person name="Ishida T."/>
            <person name="Igarashi K."/>
            <person name="Samejima M."/>
            <person name="Suzuki H."/>
            <person name="Master E."/>
            <person name="Ferreira P."/>
            <person name="Ruiz-Duenas F.J."/>
            <person name="Held B."/>
            <person name="Canessa P."/>
            <person name="Larrondo L.F."/>
            <person name="Schmoll M."/>
            <person name="Druzhinina I.S."/>
            <person name="Kubicek C.P."/>
            <person name="Gaskell J.A."/>
            <person name="Kersten P."/>
            <person name="St John F."/>
            <person name="Glasner J."/>
            <person name="Sabat G."/>
            <person name="Splinter BonDurant S."/>
            <person name="Syed K."/>
            <person name="Yadav J."/>
            <person name="Mgbeahuruike A.C."/>
            <person name="Kovalchuk A."/>
            <person name="Asiegbu F.O."/>
            <person name="Lackner G."/>
            <person name="Hoffmeister D."/>
            <person name="Rencoret J."/>
            <person name="Gutierrez A."/>
            <person name="Sun H."/>
            <person name="Lindquist E."/>
            <person name="Barry K."/>
            <person name="Riley R."/>
            <person name="Grigoriev I.V."/>
            <person name="Henrissat B."/>
            <person name="Kues U."/>
            <person name="Berka R.M."/>
            <person name="Martinez A.T."/>
            <person name="Covert S.F."/>
            <person name="Blanchette R.A."/>
            <person name="Cullen D."/>
        </authorList>
    </citation>
    <scope>NUCLEOTIDE SEQUENCE [LARGE SCALE GENOMIC DNA]</scope>
    <source>
        <strain evidence="2 3">11061_1 CR5-6</strain>
    </source>
</reference>
<proteinExistence type="predicted"/>
<evidence type="ECO:0000259" key="1">
    <source>
        <dbReference type="Pfam" id="PF12697"/>
    </source>
</evidence>
<accession>A0A0C3PEK2</accession>
<feature type="domain" description="AB hydrolase-1" evidence="1">
    <location>
        <begin position="30"/>
        <end position="344"/>
    </location>
</feature>
<dbReference type="Gene3D" id="3.40.50.1820">
    <property type="entry name" value="alpha/beta hydrolase"/>
    <property type="match status" value="1"/>
</dbReference>
<organism evidence="2 3">
    <name type="scientific">Phlebiopsis gigantea (strain 11061_1 CR5-6)</name>
    <name type="common">White-rot fungus</name>
    <name type="synonym">Peniophora gigantea</name>
    <dbReference type="NCBI Taxonomy" id="745531"/>
    <lineage>
        <taxon>Eukaryota</taxon>
        <taxon>Fungi</taxon>
        <taxon>Dikarya</taxon>
        <taxon>Basidiomycota</taxon>
        <taxon>Agaricomycotina</taxon>
        <taxon>Agaricomycetes</taxon>
        <taxon>Polyporales</taxon>
        <taxon>Phanerochaetaceae</taxon>
        <taxon>Phlebiopsis</taxon>
    </lineage>
</organism>
<dbReference type="EMBL" id="KN840597">
    <property type="protein sequence ID" value="KIP03868.1"/>
    <property type="molecule type" value="Genomic_DNA"/>
</dbReference>
<gene>
    <name evidence="2" type="ORF">PHLGIDRAFT_76932</name>
</gene>
<dbReference type="InterPro" id="IPR000073">
    <property type="entry name" value="AB_hydrolase_1"/>
</dbReference>
<keyword evidence="3" id="KW-1185">Reference proteome</keyword>